<dbReference type="AlphaFoldDB" id="A0A1H2HEM3"/>
<protein>
    <submittedName>
        <fullName evidence="1">Uncharacterized protein</fullName>
    </submittedName>
</protein>
<gene>
    <name evidence="1" type="ORF">SAMN04488563_0997</name>
</gene>
<dbReference type="STRING" id="419479.SAMN04488563_0997"/>
<proteinExistence type="predicted"/>
<evidence type="ECO:0000313" key="2">
    <source>
        <dbReference type="Proteomes" id="UP000182977"/>
    </source>
</evidence>
<dbReference type="RefSeq" id="WP_157524198.1">
    <property type="nucleotide sequence ID" value="NZ_KQ061220.1"/>
</dbReference>
<evidence type="ECO:0000313" key="1">
    <source>
        <dbReference type="EMBL" id="SDU30275.1"/>
    </source>
</evidence>
<accession>A0A1H2HEM3</accession>
<dbReference type="OrthoDB" id="5193035at2"/>
<name>A0A1H2HEM3_9ACTN</name>
<organism evidence="1 2">
    <name type="scientific">Jiangella alkaliphila</name>
    <dbReference type="NCBI Taxonomy" id="419479"/>
    <lineage>
        <taxon>Bacteria</taxon>
        <taxon>Bacillati</taxon>
        <taxon>Actinomycetota</taxon>
        <taxon>Actinomycetes</taxon>
        <taxon>Jiangellales</taxon>
        <taxon>Jiangellaceae</taxon>
        <taxon>Jiangella</taxon>
    </lineage>
</organism>
<keyword evidence="2" id="KW-1185">Reference proteome</keyword>
<dbReference type="Proteomes" id="UP000182977">
    <property type="component" value="Chromosome I"/>
</dbReference>
<sequence>MSAQVAIVCDQCGDLGTLGSTPHHARATLSGWTRRHGLDLCPLCRIIAENRARLASTA</sequence>
<reference evidence="2" key="1">
    <citation type="submission" date="2016-10" db="EMBL/GenBank/DDBJ databases">
        <authorList>
            <person name="Varghese N."/>
            <person name="Submissions S."/>
        </authorList>
    </citation>
    <scope>NUCLEOTIDE SEQUENCE [LARGE SCALE GENOMIC DNA]</scope>
    <source>
        <strain evidence="2">DSM 45079</strain>
    </source>
</reference>
<dbReference type="EMBL" id="LT629791">
    <property type="protein sequence ID" value="SDU30275.1"/>
    <property type="molecule type" value="Genomic_DNA"/>
</dbReference>